<reference evidence="9" key="1">
    <citation type="journal article" date="2019" name="Int. J. Syst. Evol. Microbiol.">
        <title>The Global Catalogue of Microorganisms (GCM) 10K type strain sequencing project: providing services to taxonomists for standard genome sequencing and annotation.</title>
        <authorList>
            <consortium name="The Broad Institute Genomics Platform"/>
            <consortium name="The Broad Institute Genome Sequencing Center for Infectious Disease"/>
            <person name="Wu L."/>
            <person name="Ma J."/>
        </authorList>
    </citation>
    <scope>NUCLEOTIDE SEQUENCE [LARGE SCALE GENOMIC DNA]</scope>
    <source>
        <strain evidence="9">JCM 18298</strain>
    </source>
</reference>
<proteinExistence type="inferred from homology"/>
<accession>A0ABP9KQU2</accession>
<feature type="transmembrane region" description="Helical" evidence="7">
    <location>
        <begin position="85"/>
        <end position="107"/>
    </location>
</feature>
<feature type="transmembrane region" description="Helical" evidence="7">
    <location>
        <begin position="159"/>
        <end position="181"/>
    </location>
</feature>
<feature type="transmembrane region" description="Helical" evidence="7">
    <location>
        <begin position="20"/>
        <end position="42"/>
    </location>
</feature>
<comment type="caution">
    <text evidence="8">The sequence shown here is derived from an EMBL/GenBank/DDBJ whole genome shotgun (WGS) entry which is preliminary data.</text>
</comment>
<keyword evidence="3" id="KW-1003">Cell membrane</keyword>
<comment type="subcellular location">
    <subcellularLocation>
        <location evidence="1">Cell membrane</location>
        <topology evidence="1">Multi-pass membrane protein</topology>
    </subcellularLocation>
</comment>
<dbReference type="InterPro" id="IPR032808">
    <property type="entry name" value="DoxX"/>
</dbReference>
<dbReference type="Pfam" id="PF07681">
    <property type="entry name" value="DoxX"/>
    <property type="match status" value="1"/>
</dbReference>
<dbReference type="PANTHER" id="PTHR33452">
    <property type="entry name" value="OXIDOREDUCTASE CATD-RELATED"/>
    <property type="match status" value="1"/>
</dbReference>
<dbReference type="RefSeq" id="WP_345498246.1">
    <property type="nucleotide sequence ID" value="NZ_BAABJM010000006.1"/>
</dbReference>
<feature type="transmembrane region" description="Helical" evidence="7">
    <location>
        <begin position="127"/>
        <end position="147"/>
    </location>
</feature>
<keyword evidence="4 7" id="KW-0812">Transmembrane</keyword>
<comment type="similarity">
    <text evidence="2">Belongs to the DoxX family.</text>
</comment>
<name>A0ABP9KQU2_9NOCA</name>
<evidence type="ECO:0000256" key="4">
    <source>
        <dbReference type="ARBA" id="ARBA00022692"/>
    </source>
</evidence>
<evidence type="ECO:0000256" key="6">
    <source>
        <dbReference type="ARBA" id="ARBA00023136"/>
    </source>
</evidence>
<keyword evidence="5 7" id="KW-1133">Transmembrane helix</keyword>
<evidence type="ECO:0000256" key="5">
    <source>
        <dbReference type="ARBA" id="ARBA00022989"/>
    </source>
</evidence>
<organism evidence="8 9">
    <name type="scientific">Nocardia callitridis</name>
    <dbReference type="NCBI Taxonomy" id="648753"/>
    <lineage>
        <taxon>Bacteria</taxon>
        <taxon>Bacillati</taxon>
        <taxon>Actinomycetota</taxon>
        <taxon>Actinomycetes</taxon>
        <taxon>Mycobacteriales</taxon>
        <taxon>Nocardiaceae</taxon>
        <taxon>Nocardia</taxon>
    </lineage>
</organism>
<evidence type="ECO:0000313" key="8">
    <source>
        <dbReference type="EMBL" id="GAA5063929.1"/>
    </source>
</evidence>
<evidence type="ECO:0000313" key="9">
    <source>
        <dbReference type="Proteomes" id="UP001500603"/>
    </source>
</evidence>
<keyword evidence="6 7" id="KW-0472">Membrane</keyword>
<dbReference type="PANTHER" id="PTHR33452:SF1">
    <property type="entry name" value="INNER MEMBRANE PROTEIN YPHA-RELATED"/>
    <property type="match status" value="1"/>
</dbReference>
<dbReference type="Proteomes" id="UP001500603">
    <property type="component" value="Unassembled WGS sequence"/>
</dbReference>
<dbReference type="EMBL" id="BAABJM010000006">
    <property type="protein sequence ID" value="GAA5063929.1"/>
    <property type="molecule type" value="Genomic_DNA"/>
</dbReference>
<evidence type="ECO:0000256" key="1">
    <source>
        <dbReference type="ARBA" id="ARBA00004651"/>
    </source>
</evidence>
<protein>
    <submittedName>
        <fullName evidence="8">DoxX family membrane protein</fullName>
    </submittedName>
</protein>
<evidence type="ECO:0000256" key="3">
    <source>
        <dbReference type="ARBA" id="ARBA00022475"/>
    </source>
</evidence>
<gene>
    <name evidence="8" type="ORF">GCM10023318_49290</name>
</gene>
<dbReference type="InterPro" id="IPR051907">
    <property type="entry name" value="DoxX-like_oxidoreductase"/>
</dbReference>
<evidence type="ECO:0000256" key="2">
    <source>
        <dbReference type="ARBA" id="ARBA00006679"/>
    </source>
</evidence>
<keyword evidence="9" id="KW-1185">Reference proteome</keyword>
<sequence>MTTKTVAEQAAPARDISEFALVSTAPSIGLLLVRVVAGLLFASHGTQKLFGWFGGVGWHTTADNFSATGYNPGVVFGTLAGVSELVGGVLLALGLFTPLAAAIIVGTMLNAINTTWAKGLLGGYELALVYAVLAAGFGFVGAGRFSLDAGRPWQRHGTVWGIGAVVLGVVAAVLTLIFKWAL</sequence>
<evidence type="ECO:0000256" key="7">
    <source>
        <dbReference type="SAM" id="Phobius"/>
    </source>
</evidence>